<feature type="region of interest" description="Disordered" evidence="3">
    <location>
        <begin position="1"/>
        <end position="86"/>
    </location>
</feature>
<feature type="domain" description="K Homology" evidence="5">
    <location>
        <begin position="801"/>
        <end position="871"/>
    </location>
</feature>
<evidence type="ECO:0000256" key="4">
    <source>
        <dbReference type="SAM" id="Phobius"/>
    </source>
</evidence>
<dbReference type="EMBL" id="LUGG01000022">
    <property type="protein sequence ID" value="OBZ68244.1"/>
    <property type="molecule type" value="Genomic_DNA"/>
</dbReference>
<dbReference type="InterPro" id="IPR036612">
    <property type="entry name" value="KH_dom_type_1_sf"/>
</dbReference>
<feature type="compositionally biased region" description="Polar residues" evidence="3">
    <location>
        <begin position="34"/>
        <end position="57"/>
    </location>
</feature>
<dbReference type="InterPro" id="IPR004087">
    <property type="entry name" value="KH_dom"/>
</dbReference>
<feature type="compositionally biased region" description="Polar residues" evidence="3">
    <location>
        <begin position="206"/>
        <end position="215"/>
    </location>
</feature>
<dbReference type="Proteomes" id="UP000092993">
    <property type="component" value="Unassembled WGS sequence"/>
</dbReference>
<feature type="domain" description="K Homology" evidence="5">
    <location>
        <begin position="1161"/>
        <end position="1227"/>
    </location>
</feature>
<keyword evidence="4" id="KW-1133">Transmembrane helix</keyword>
<keyword evidence="1" id="KW-0677">Repeat</keyword>
<dbReference type="AlphaFoldDB" id="A0A1C7LZK0"/>
<evidence type="ECO:0000256" key="1">
    <source>
        <dbReference type="ARBA" id="ARBA00022737"/>
    </source>
</evidence>
<feature type="domain" description="K Homology" evidence="5">
    <location>
        <begin position="956"/>
        <end position="1041"/>
    </location>
</feature>
<dbReference type="CDD" id="cd00105">
    <property type="entry name" value="KH-I"/>
    <property type="match status" value="3"/>
</dbReference>
<feature type="domain" description="K Homology" evidence="5">
    <location>
        <begin position="157"/>
        <end position="253"/>
    </location>
</feature>
<feature type="domain" description="K Homology" evidence="5">
    <location>
        <begin position="875"/>
        <end position="952"/>
    </location>
</feature>
<keyword evidence="2" id="KW-0694">RNA-binding</keyword>
<evidence type="ECO:0000256" key="2">
    <source>
        <dbReference type="PROSITE-ProRule" id="PRU00117"/>
    </source>
</evidence>
<sequence length="1236" mass="133468">MALSAADLQRRHALEGAPDPFPSLTESLPAKPRTTASNGTIDTDSQEAFPSLAPSTQASKPAASAWGSAAGPRIKPATPKHPVVSDSFTMSVDVSSTGRDGKPTSLGEVMKQVMSQYKVKLEASTNQKSRQTTFYIKADSKKELDKAKRSLLALLSPVITLVLNAPASTIAAIIGPKGATLKQVRDQTGVRVDIPRRDALGPGTPHSPSRTNTPLPGTPVADEEEEEPTVPVTLTGPQPLAYEAQAMLNEIIASKRSRTTQRVRDIPEHILPFLLPRRASFEAAAEGGDITLTLNAAGREISVAGEREAVGRVVESIRSAVEYFSTEVISLKLSLPKRQHRLLTGKAADEVMAKSRGLERGDRRVGQRNGLVFGRAGGHGEGELSVHPRVPLPGPIAISRQLLTYMVRVGYPKTLSAAHPGVSVYTTPMSTLDKATVLNVDIVGEKPAVDAAVSQVSALIGKLIGATKEVPIDWLVHRIINSHKNAKKIKAFHEAHNVLVFFPPEAAEQSSVLLVYDPTSPSASPSPVEKAKNLEDVEKELLKMAHDAADVKTQIVEVEKKWHESVVGRGGTTLNAIIGEDKTLSIKVGAEAKHSSGEDVILVRGVSADVDRAVKEIEKIVEDAKNDEIVSSYSVEFEIDKEFVGRIVGAQGAGVNKLRDTLGVKIDFSDEADEKEKESGKKKKAVHQKSKVKIVGRKENVEEAKKRIQTQAERLADETSEVLKIPHRYHSSLIGQSGKYVIRLEEKYGVKITFPRETAENGEGRTREALKADEVLVKGGRKGVALAKSELLDAVEFEKETSNEVKFTVPTRSVARILGKSGATINEIKDNTGTHIDVDKAADDASVTNILIRGTKNAIAEAKATILEISEQVIEETTASVEVESKFHRTLIGAGGQGLKELIARCGGPTDPRAQAGLIRFPRQGEPSDEVRLRGEPKLVAKIKAELEKTLATLRDRVVFGVEVPVGQHRALIGRGGQHLNDLQTRTGAQVQFPGSRSYHQVGEPENVSDLAGVDPANLVKVSGPRAACEKAIEELKAQVKPVAEEIIGTLSVPLKYHYAVTQQGNLFRSLRSSGVHVEQSLLPQKPAVPPRPTPVADGPSARIDDPGEEGAAHEVQWEIVANYQDAEEGDSEWTFKAHDQASLDRALKLTREAIEHAEKMTHIGYLTLPDRSLFPRIVGAKGSNVARLRNESGADITVSREDSTIVIVGSESAIESAKEAILKMSNNRSRGRRDN</sequence>
<feature type="region of interest" description="Disordered" evidence="3">
    <location>
        <begin position="195"/>
        <end position="235"/>
    </location>
</feature>
<feature type="domain" description="K Homology" evidence="5">
    <location>
        <begin position="631"/>
        <end position="713"/>
    </location>
</feature>
<dbReference type="PANTHER" id="PTHR10288">
    <property type="entry name" value="KH DOMAIN CONTAINING RNA BINDING PROTEIN"/>
    <property type="match status" value="1"/>
</dbReference>
<dbReference type="CDD" id="cd22448">
    <property type="entry name" value="KH-I_ScSCP160_rpt3"/>
    <property type="match status" value="1"/>
</dbReference>
<keyword evidence="7" id="KW-1185">Reference proteome</keyword>
<proteinExistence type="predicted"/>
<accession>A0A1C7LZK0</accession>
<dbReference type="GO" id="GO:0003723">
    <property type="term" value="F:RNA binding"/>
    <property type="evidence" value="ECO:0007669"/>
    <property type="project" value="UniProtKB-UniRule"/>
</dbReference>
<dbReference type="Gene3D" id="3.30.1370.10">
    <property type="entry name" value="K Homology domain, type 1"/>
    <property type="match status" value="8"/>
</dbReference>
<dbReference type="InterPro" id="IPR004088">
    <property type="entry name" value="KH_dom_type_1"/>
</dbReference>
<keyword evidence="4" id="KW-0472">Membrane</keyword>
<name>A0A1C7LZK0_GRIFR</name>
<feature type="domain" description="K Homology" evidence="5">
    <location>
        <begin position="550"/>
        <end position="622"/>
    </location>
</feature>
<reference evidence="6 7" key="1">
    <citation type="submission" date="2016-03" db="EMBL/GenBank/DDBJ databases">
        <title>Whole genome sequencing of Grifola frondosa 9006-11.</title>
        <authorList>
            <person name="Min B."/>
            <person name="Park H."/>
            <person name="Kim J.-G."/>
            <person name="Cho H."/>
            <person name="Oh Y.-L."/>
            <person name="Kong W.-S."/>
            <person name="Choi I.-G."/>
        </authorList>
    </citation>
    <scope>NUCLEOTIDE SEQUENCE [LARGE SCALE GENOMIC DNA]</scope>
    <source>
        <strain evidence="6 7">9006-11</strain>
    </source>
</reference>
<feature type="compositionally biased region" description="Low complexity" evidence="3">
    <location>
        <begin position="58"/>
        <end position="72"/>
    </location>
</feature>
<dbReference type="SMART" id="SM00322">
    <property type="entry name" value="KH"/>
    <property type="match status" value="9"/>
</dbReference>
<feature type="transmembrane region" description="Helical" evidence="4">
    <location>
        <begin position="151"/>
        <end position="174"/>
    </location>
</feature>
<dbReference type="CDD" id="cd22450">
    <property type="entry name" value="KH-I_ScSCP160_rpt5"/>
    <property type="match status" value="1"/>
</dbReference>
<evidence type="ECO:0000259" key="5">
    <source>
        <dbReference type="SMART" id="SM00322"/>
    </source>
</evidence>
<organism evidence="6 7">
    <name type="scientific">Grifola frondosa</name>
    <name type="common">Maitake</name>
    <name type="synonym">Polyporus frondosus</name>
    <dbReference type="NCBI Taxonomy" id="5627"/>
    <lineage>
        <taxon>Eukaryota</taxon>
        <taxon>Fungi</taxon>
        <taxon>Dikarya</taxon>
        <taxon>Basidiomycota</taxon>
        <taxon>Agaricomycotina</taxon>
        <taxon>Agaricomycetes</taxon>
        <taxon>Polyporales</taxon>
        <taxon>Grifolaceae</taxon>
        <taxon>Grifola</taxon>
    </lineage>
</organism>
<dbReference type="SUPFAM" id="SSF54791">
    <property type="entry name" value="Eukaryotic type KH-domain (KH-domain type I)"/>
    <property type="match status" value="7"/>
</dbReference>
<dbReference type="Pfam" id="PF00013">
    <property type="entry name" value="KH_1"/>
    <property type="match status" value="7"/>
</dbReference>
<dbReference type="OMA" id="WGPNMKP"/>
<comment type="caution">
    <text evidence="6">The sequence shown here is derived from an EMBL/GenBank/DDBJ whole genome shotgun (WGS) entry which is preliminary data.</text>
</comment>
<feature type="domain" description="K Homology" evidence="5">
    <location>
        <begin position="86"/>
        <end position="156"/>
    </location>
</feature>
<protein>
    <submittedName>
        <fullName evidence="6">Vigilin 1</fullName>
    </submittedName>
</protein>
<feature type="domain" description="K Homology" evidence="5">
    <location>
        <begin position="717"/>
        <end position="796"/>
    </location>
</feature>
<gene>
    <name evidence="6" type="primary">vgl1</name>
    <name evidence="6" type="ORF">A0H81_11754</name>
</gene>
<keyword evidence="4" id="KW-0812">Transmembrane</keyword>
<evidence type="ECO:0000256" key="3">
    <source>
        <dbReference type="SAM" id="MobiDB-lite"/>
    </source>
</evidence>
<evidence type="ECO:0000313" key="7">
    <source>
        <dbReference type="Proteomes" id="UP000092993"/>
    </source>
</evidence>
<dbReference type="OrthoDB" id="10027144at2759"/>
<dbReference type="PROSITE" id="PS50084">
    <property type="entry name" value="KH_TYPE_1"/>
    <property type="match status" value="8"/>
</dbReference>
<evidence type="ECO:0000313" key="6">
    <source>
        <dbReference type="EMBL" id="OBZ68244.1"/>
    </source>
</evidence>
<dbReference type="STRING" id="5627.A0A1C7LZK0"/>